<evidence type="ECO:0000256" key="1">
    <source>
        <dbReference type="SAM" id="Phobius"/>
    </source>
</evidence>
<dbReference type="AlphaFoldDB" id="A0A1X1UM34"/>
<comment type="caution">
    <text evidence="2">The sequence shown here is derived from an EMBL/GenBank/DDBJ whole genome shotgun (WGS) entry which is preliminary data.</text>
</comment>
<reference evidence="2 3" key="1">
    <citation type="submission" date="2016-01" db="EMBL/GenBank/DDBJ databases">
        <title>The new phylogeny of the genus Mycobacterium.</title>
        <authorList>
            <person name="Tarcisio F."/>
            <person name="Conor M."/>
            <person name="Antonella G."/>
            <person name="Elisabetta G."/>
            <person name="Giulia F.S."/>
            <person name="Sara T."/>
            <person name="Anna F."/>
            <person name="Clotilde B."/>
            <person name="Roberto B."/>
            <person name="Veronica D.S."/>
            <person name="Fabio R."/>
            <person name="Monica P."/>
            <person name="Olivier J."/>
            <person name="Enrico T."/>
            <person name="Nicola S."/>
        </authorList>
    </citation>
    <scope>NUCLEOTIDE SEQUENCE [LARGE SCALE GENOMIC DNA]</scope>
    <source>
        <strain evidence="2 3">DSM 45731</strain>
    </source>
</reference>
<dbReference type="OrthoDB" id="4762032at2"/>
<proteinExistence type="predicted"/>
<accession>A0A1X1UM34</accession>
<dbReference type="EMBL" id="LQOW01000028">
    <property type="protein sequence ID" value="ORV57872.1"/>
    <property type="molecule type" value="Genomic_DNA"/>
</dbReference>
<dbReference type="Proteomes" id="UP000194000">
    <property type="component" value="Unassembled WGS sequence"/>
</dbReference>
<name>A0A1X1UM34_9MYCO</name>
<feature type="transmembrane region" description="Helical" evidence="1">
    <location>
        <begin position="87"/>
        <end position="109"/>
    </location>
</feature>
<organism evidence="2 3">
    <name type="scientific">Mycobacterium fragae</name>
    <dbReference type="NCBI Taxonomy" id="1260918"/>
    <lineage>
        <taxon>Bacteria</taxon>
        <taxon>Bacillati</taxon>
        <taxon>Actinomycetota</taxon>
        <taxon>Actinomycetes</taxon>
        <taxon>Mycobacteriales</taxon>
        <taxon>Mycobacteriaceae</taxon>
        <taxon>Mycobacterium</taxon>
    </lineage>
</organism>
<keyword evidence="3" id="KW-1185">Reference proteome</keyword>
<protein>
    <recommendedName>
        <fullName evidence="4">Anti-sigma-M factor RsmA</fullName>
    </recommendedName>
</protein>
<evidence type="ECO:0008006" key="4">
    <source>
        <dbReference type="Google" id="ProtNLM"/>
    </source>
</evidence>
<keyword evidence="1" id="KW-0812">Transmembrane</keyword>
<evidence type="ECO:0000313" key="3">
    <source>
        <dbReference type="Proteomes" id="UP000194000"/>
    </source>
</evidence>
<dbReference type="RefSeq" id="WP_085199204.1">
    <property type="nucleotide sequence ID" value="NZ_JACKVI010000003.1"/>
</dbReference>
<keyword evidence="1" id="KW-0472">Membrane</keyword>
<keyword evidence="1" id="KW-1133">Transmembrane helix</keyword>
<sequence>MGGAEPDEHHDASADPPLTVELLADLQAGLLDDDVAARVRQRIRTDPDAQRTLHALNRVRREIAALGSAPPAAHAVRPGNLGRPARVVAALAGLAAAAVAVGLGTAALLRAPAPTPSTPTTAQHITVSRPPPAIPLSDQQILALLDHAPDYGPLADPQRRASCLEGLGYPTSARVLGARPLEVARRPAVLLVVPGTAPGTVAALAVAPTCNSANTGLLADRLVKRP</sequence>
<dbReference type="STRING" id="1260918.AWC06_21275"/>
<gene>
    <name evidence="2" type="ORF">AWC06_21275</name>
</gene>
<evidence type="ECO:0000313" key="2">
    <source>
        <dbReference type="EMBL" id="ORV57872.1"/>
    </source>
</evidence>